<accession>A0A372GPW3</accession>
<dbReference type="GO" id="GO:0046306">
    <property type="term" value="P:alkanesulfonate catabolic process"/>
    <property type="evidence" value="ECO:0007669"/>
    <property type="project" value="TreeGrafter"/>
</dbReference>
<sequence length="321" mass="34973">MTSPVRSEGSSLPTKPPRFLLTLPTIGPDLSPAPLPDFVTDTREGRYGAFDAIAEVGRAAEVTGFDGIVAPFTSDAEESLVVVAGLLRDSRWIHGVAGFHPALGTPVYAAKLSASLQRFTGDRFGWWPVVDLPPEVARAYGDFLEGPDRYARADEFLTIAKGVWDHEDYTYEGRFFQVLAGGFQGPLAERRFPTVHLSGISADALDLSAKHADVHVFDVTDDLDALTADLAERAAERGRTVASGLRLTVVAREDEDEARGVRDVPDHALVGSFEQVAAELQGYADRGVNTFVLEPAPHIEEIYRLGELLLPLFLREHAHVD</sequence>
<evidence type="ECO:0000256" key="4">
    <source>
        <dbReference type="ARBA" id="ARBA00023033"/>
    </source>
</evidence>
<dbReference type="InterPro" id="IPR011251">
    <property type="entry name" value="Luciferase-like_dom"/>
</dbReference>
<keyword evidence="4" id="KW-0503">Monooxygenase</keyword>
<dbReference type="GO" id="GO:0008726">
    <property type="term" value="F:alkanesulfonate monooxygenase activity"/>
    <property type="evidence" value="ECO:0007669"/>
    <property type="project" value="TreeGrafter"/>
</dbReference>
<evidence type="ECO:0000256" key="2">
    <source>
        <dbReference type="ARBA" id="ARBA00022643"/>
    </source>
</evidence>
<evidence type="ECO:0000256" key="3">
    <source>
        <dbReference type="ARBA" id="ARBA00023002"/>
    </source>
</evidence>
<dbReference type="EMBL" id="QVNQ01000001">
    <property type="protein sequence ID" value="RFS87400.1"/>
    <property type="molecule type" value="Genomic_DNA"/>
</dbReference>
<dbReference type="Gene3D" id="3.20.20.30">
    <property type="entry name" value="Luciferase-like domain"/>
    <property type="match status" value="1"/>
</dbReference>
<comment type="caution">
    <text evidence="6">The sequence shown here is derived from an EMBL/GenBank/DDBJ whole genome shotgun (WGS) entry which is preliminary data.</text>
</comment>
<dbReference type="RefSeq" id="WP_117397848.1">
    <property type="nucleotide sequence ID" value="NZ_QVNQ01000001.1"/>
</dbReference>
<feature type="domain" description="Luciferase-like" evidence="5">
    <location>
        <begin position="45"/>
        <end position="259"/>
    </location>
</feature>
<dbReference type="InterPro" id="IPR050172">
    <property type="entry name" value="SsuD_RutA_monooxygenase"/>
</dbReference>
<evidence type="ECO:0000259" key="5">
    <source>
        <dbReference type="Pfam" id="PF00296"/>
    </source>
</evidence>
<proteinExistence type="predicted"/>
<organism evidence="6 7">
    <name type="scientific">Actinomadura spongiicola</name>
    <dbReference type="NCBI Taxonomy" id="2303421"/>
    <lineage>
        <taxon>Bacteria</taxon>
        <taxon>Bacillati</taxon>
        <taxon>Actinomycetota</taxon>
        <taxon>Actinomycetes</taxon>
        <taxon>Streptosporangiales</taxon>
        <taxon>Thermomonosporaceae</taxon>
        <taxon>Actinomadura</taxon>
    </lineage>
</organism>
<protein>
    <submittedName>
        <fullName evidence="6">LLM class flavin-dependent oxidoreductase</fullName>
    </submittedName>
</protein>
<dbReference type="OrthoDB" id="9814695at2"/>
<gene>
    <name evidence="6" type="ORF">D0T12_04010</name>
</gene>
<evidence type="ECO:0000313" key="6">
    <source>
        <dbReference type="EMBL" id="RFS87400.1"/>
    </source>
</evidence>
<keyword evidence="1" id="KW-0285">Flavoprotein</keyword>
<dbReference type="SUPFAM" id="SSF51679">
    <property type="entry name" value="Bacterial luciferase-like"/>
    <property type="match status" value="1"/>
</dbReference>
<reference evidence="6 7" key="1">
    <citation type="submission" date="2018-08" db="EMBL/GenBank/DDBJ databases">
        <title>Actinomadura spongicola sp. nov., isolated from marine sponge Leucetta chagosensis.</title>
        <authorList>
            <person name="Li L."/>
            <person name="Lin H.W."/>
        </authorList>
    </citation>
    <scope>NUCLEOTIDE SEQUENCE [LARGE SCALE GENOMIC DNA]</scope>
    <source>
        <strain evidence="6 7">LHW52907</strain>
    </source>
</reference>
<dbReference type="Proteomes" id="UP000262882">
    <property type="component" value="Unassembled WGS sequence"/>
</dbReference>
<dbReference type="PANTHER" id="PTHR42847">
    <property type="entry name" value="ALKANESULFONATE MONOOXYGENASE"/>
    <property type="match status" value="1"/>
</dbReference>
<keyword evidence="2" id="KW-0288">FMN</keyword>
<name>A0A372GPW3_9ACTN</name>
<evidence type="ECO:0000313" key="7">
    <source>
        <dbReference type="Proteomes" id="UP000262882"/>
    </source>
</evidence>
<keyword evidence="3" id="KW-0560">Oxidoreductase</keyword>
<dbReference type="PANTHER" id="PTHR42847:SF4">
    <property type="entry name" value="ALKANESULFONATE MONOOXYGENASE-RELATED"/>
    <property type="match status" value="1"/>
</dbReference>
<dbReference type="InterPro" id="IPR036661">
    <property type="entry name" value="Luciferase-like_sf"/>
</dbReference>
<dbReference type="Pfam" id="PF00296">
    <property type="entry name" value="Bac_luciferase"/>
    <property type="match status" value="1"/>
</dbReference>
<keyword evidence="7" id="KW-1185">Reference proteome</keyword>
<dbReference type="AlphaFoldDB" id="A0A372GPW3"/>
<evidence type="ECO:0000256" key="1">
    <source>
        <dbReference type="ARBA" id="ARBA00022630"/>
    </source>
</evidence>